<evidence type="ECO:0000259" key="1">
    <source>
        <dbReference type="Pfam" id="PF19580"/>
    </source>
</evidence>
<feature type="domain" description="Endonuclease/exonuclease/phosphatase" evidence="1">
    <location>
        <begin position="40"/>
        <end position="348"/>
    </location>
</feature>
<evidence type="ECO:0000313" key="2">
    <source>
        <dbReference type="EMBL" id="MBO8439582.1"/>
    </source>
</evidence>
<proteinExistence type="predicted"/>
<name>A0A940DKH6_9BACT</name>
<dbReference type="Proteomes" id="UP000712007">
    <property type="component" value="Unassembled WGS sequence"/>
</dbReference>
<comment type="caution">
    <text evidence="2">The sequence shown here is derived from an EMBL/GenBank/DDBJ whole genome shotgun (WGS) entry which is preliminary data.</text>
</comment>
<keyword evidence="2" id="KW-0378">Hydrolase</keyword>
<organism evidence="2 3">
    <name type="scientific">Candidatus Aphodosoma intestinipullorum</name>
    <dbReference type="NCBI Taxonomy" id="2840674"/>
    <lineage>
        <taxon>Bacteria</taxon>
        <taxon>Pseudomonadati</taxon>
        <taxon>Bacteroidota</taxon>
        <taxon>Bacteroidia</taxon>
        <taxon>Bacteroidales</taxon>
        <taxon>Candidatus Aphodosoma</taxon>
    </lineage>
</organism>
<reference evidence="2" key="2">
    <citation type="journal article" date="2021" name="PeerJ">
        <title>Extensive microbial diversity within the chicken gut microbiome revealed by metagenomics and culture.</title>
        <authorList>
            <person name="Gilroy R."/>
            <person name="Ravi A."/>
            <person name="Getino M."/>
            <person name="Pursley I."/>
            <person name="Horton D.L."/>
            <person name="Alikhan N.F."/>
            <person name="Baker D."/>
            <person name="Gharbi K."/>
            <person name="Hall N."/>
            <person name="Watson M."/>
            <person name="Adriaenssens E.M."/>
            <person name="Foster-Nyarko E."/>
            <person name="Jarju S."/>
            <person name="Secka A."/>
            <person name="Antonio M."/>
            <person name="Oren A."/>
            <person name="Chaudhuri R.R."/>
            <person name="La Ragione R."/>
            <person name="Hildebrand F."/>
            <person name="Pallen M.J."/>
        </authorList>
    </citation>
    <scope>NUCLEOTIDE SEQUENCE</scope>
    <source>
        <strain evidence="2">3924</strain>
    </source>
</reference>
<dbReference type="SUPFAM" id="SSF56219">
    <property type="entry name" value="DNase I-like"/>
    <property type="match status" value="1"/>
</dbReference>
<dbReference type="AlphaFoldDB" id="A0A940DKH6"/>
<dbReference type="Gene3D" id="3.60.10.10">
    <property type="entry name" value="Endonuclease/exonuclease/phosphatase"/>
    <property type="match status" value="1"/>
</dbReference>
<dbReference type="GO" id="GO:0004519">
    <property type="term" value="F:endonuclease activity"/>
    <property type="evidence" value="ECO:0007669"/>
    <property type="project" value="UniProtKB-KW"/>
</dbReference>
<dbReference type="PANTHER" id="PTHR42834:SF1">
    <property type="entry name" value="ENDONUCLEASE_EXONUCLEASE_PHOSPHATASE FAMILY PROTEIN (AFU_ORTHOLOGUE AFUA_3G09210)"/>
    <property type="match status" value="1"/>
</dbReference>
<evidence type="ECO:0000313" key="3">
    <source>
        <dbReference type="Proteomes" id="UP000712007"/>
    </source>
</evidence>
<reference evidence="2" key="1">
    <citation type="submission" date="2020-10" db="EMBL/GenBank/DDBJ databases">
        <authorList>
            <person name="Gilroy R."/>
        </authorList>
    </citation>
    <scope>NUCLEOTIDE SEQUENCE</scope>
    <source>
        <strain evidence="2">3924</strain>
    </source>
</reference>
<gene>
    <name evidence="2" type="ORF">IAC51_02920</name>
</gene>
<dbReference type="InterPro" id="IPR036691">
    <property type="entry name" value="Endo/exonu/phosph_ase_sf"/>
</dbReference>
<protein>
    <submittedName>
        <fullName evidence="2">Endonuclease/exonuclease/phosphatase family protein</fullName>
    </submittedName>
</protein>
<sequence length="354" mass="39374">MTGLTWGLMSARRIRIAIFAALLCACTVYAGGQEMIRFMTYNVENFFDTEDDALTDDDDFLPEAIRHWTVKRYRAKVANVSRVIAAAGGWNPPAVVGLCEVENDYVMRSLTLYGPLRQLGYEALHYDSPDGRGIDVALLYRPEIFTSVVSRPLRVETGEGEFSRDILYVMGTLPDGTQLHLFHVHFPSRREGQQESEPKRVKAAAVLRGAVDSVFAVDSGAAVVIMGDFNDTPVDRPVADVLKAMPLPLDGAYERGALYNLTYVHSERGEGSYCYKGVWQMLDQVIVSGSMLDGSAPLQASPESVGVMREQWMMERSGEWLDSLPKRTYKGMRYNGGYSDHLPVCFDLKLTGGQ</sequence>
<dbReference type="InterPro" id="IPR005135">
    <property type="entry name" value="Endo/exonuclease/phosphatase"/>
</dbReference>
<keyword evidence="2" id="KW-0540">Nuclease</keyword>
<accession>A0A940DKH6</accession>
<dbReference type="Pfam" id="PF19580">
    <property type="entry name" value="Exo_endo_phos_3"/>
    <property type="match status" value="1"/>
</dbReference>
<dbReference type="PANTHER" id="PTHR42834">
    <property type="entry name" value="ENDONUCLEASE/EXONUCLEASE/PHOSPHATASE FAMILY PROTEIN (AFU_ORTHOLOGUE AFUA_3G09210)"/>
    <property type="match status" value="1"/>
</dbReference>
<keyword evidence="2" id="KW-0255">Endonuclease</keyword>
<dbReference type="EMBL" id="JADIMV010000050">
    <property type="protein sequence ID" value="MBO8439582.1"/>
    <property type="molecule type" value="Genomic_DNA"/>
</dbReference>